<reference evidence="6" key="1">
    <citation type="submission" date="2025-08" db="UniProtKB">
        <authorList>
            <consortium name="Ensembl"/>
        </authorList>
    </citation>
    <scope>IDENTIFICATION</scope>
</reference>
<dbReference type="InterPro" id="IPR044748">
    <property type="entry name" value="Trm3/TARBP1_C"/>
</dbReference>
<proteinExistence type="predicted"/>
<reference evidence="6" key="2">
    <citation type="submission" date="2025-09" db="UniProtKB">
        <authorList>
            <consortium name="Ensembl"/>
        </authorList>
    </citation>
    <scope>IDENTIFICATION</scope>
</reference>
<keyword evidence="2" id="KW-0808">Transferase</keyword>
<feature type="domain" description="tRNA/rRNA methyltransferase SpoU type" evidence="4">
    <location>
        <begin position="1199"/>
        <end position="1321"/>
    </location>
</feature>
<dbReference type="PANTHER" id="PTHR12029:SF11">
    <property type="entry name" value="METHYLTRANSFERASE TARBP1-RELATED"/>
    <property type="match status" value="1"/>
</dbReference>
<name>A0A3Q2P2Q8_FUNHE</name>
<evidence type="ECO:0000259" key="5">
    <source>
        <dbReference type="Pfam" id="PF25050"/>
    </source>
</evidence>
<dbReference type="GO" id="GO:0030488">
    <property type="term" value="P:tRNA methylation"/>
    <property type="evidence" value="ECO:0007669"/>
    <property type="project" value="InterPro"/>
</dbReference>
<dbReference type="SUPFAM" id="SSF48371">
    <property type="entry name" value="ARM repeat"/>
    <property type="match status" value="1"/>
</dbReference>
<feature type="compositionally biased region" description="Polar residues" evidence="3">
    <location>
        <begin position="1130"/>
        <end position="1143"/>
    </location>
</feature>
<dbReference type="SUPFAM" id="SSF75217">
    <property type="entry name" value="alpha/beta knot"/>
    <property type="match status" value="1"/>
</dbReference>
<dbReference type="PANTHER" id="PTHR12029">
    <property type="entry name" value="RNA METHYLTRANSFERASE"/>
    <property type="match status" value="1"/>
</dbReference>
<feature type="region of interest" description="Disordered" evidence="3">
    <location>
        <begin position="1122"/>
        <end position="1148"/>
    </location>
</feature>
<feature type="domain" description="TARBP1" evidence="5">
    <location>
        <begin position="251"/>
        <end position="356"/>
    </location>
</feature>
<keyword evidence="1" id="KW-0489">Methyltransferase</keyword>
<sequence>MHSALIHAVLSSSPDYDLLLDSLCWPAESWPQTERVEALTALVQALRPALTDSDAAPAPLTAASRRSIRDKIESVIWARCLPFLCRISAEPGDEARCRESAAAVCGLLGACVGLCGEGVRAKVVSSALQSLQRVSEEEMLAPGTLSVQVATEVLAALMPLLTADEKLTLDTLNCALSSIRSLPDDLVSKVVLRVILTLLSCCGEASSDRVPKRVLEHVCSWHSTERTPGVTRRTLLCLTVLSDHLLDSHSDADPRLCPQFWRMVQDGLTHGDSLTRKRALYLLKRCAVLSEVEGFDCQSSTSEEGNVRYSLGFDSRLLREFWEDYTLVMETLEENQVHVVRPVLNRIDALIQATVDDGSGLFHPSWLLCVYQRMFHSENKSLMREGVCHLLELRALRQPAFAAAFSQFVVGSFMNVLSETSLFCRSPGQSVGECPELAVKLQDFLVTFFTSLPPEDRGRVLLQLIQQLGSKHWCAVPLLFVCQALSRLPPSPLLRNSGLAAMREVLRCTMITHQVLLRGAAQCFLLNGALSLTDVSEVTRDDLFTFLMHFRADESLCRGTDTLNAYVQQEVLAYLRVPASTGESGGLPDAREADKLARAVLLCVDAERRRLGAESSDALEPLLSPLLDTLSRVYTNIYLPVRKSDKSLQLTLRLLQLATGPRGHRLKKNNIFRICSLAEKYVYKVLGLPELVHVSFFFFFHSDLVAQGVLQQDWGRIAANFLRDQWICLNFLIRAVGTPESAEMPKGCATLGAALRCGVEALALLPSDLVLPVLSFMKAALPRLVDDEEDLCVQALTMSWELVQGLSTNAHDFWPALKAFVSLAFQHELLSPTPHQVFAELLELSQSKGGVFGVLLQHCCHTWLPSEQGSGEQADAVFSSVFNHLDIVSEACVYGPVFRRDQRLVQDVQTYVEQLGEKCTANVTVARDDQLPRVCVLAFLSRLDPCVQQHQRLMEELVMELLRKVLMTTGAVFTSPFVFLKVVQLRKALDVILQSCFNHHFSVRLYALLALKRVWSLAESLTEEADAFRGLSSVVTACLSQAEAMQSSGNANKNWVRIQRHFFFGAFHPISDYSVETIFHTFPSLSELADDEWVPPWKFEKLSFFSQSPSLPLRNATPDLGQLQPGDWVQQDQSKGDSSLQQQDRPKERWAEVQKKITPWRLGVHEQEPELKLVPAQRAARLGKQHGALLVVASPIDTTCEIFGASGLVLDTLHHLNDKHFQSLSVSSELWLPLLEVKPVELSGFLQVKKSEGYCIVGVEQTANSQSLQDFKFPEKTLLLLGNEREGIPANLLQMLDVCVEIPQQGIIRSLNVHVSAALLIWEYTRQHLIPGSNEGDQQRG</sequence>
<dbReference type="InterPro" id="IPR056921">
    <property type="entry name" value="TARBP1_dom"/>
</dbReference>
<dbReference type="Ensembl" id="ENSFHET00000005778.1">
    <property type="protein sequence ID" value="ENSFHEP00000006267.1"/>
    <property type="gene ID" value="ENSFHEG00000007565.1"/>
</dbReference>
<dbReference type="CDD" id="cd18091">
    <property type="entry name" value="SpoU-like_TRM3-like"/>
    <property type="match status" value="1"/>
</dbReference>
<evidence type="ECO:0000313" key="6">
    <source>
        <dbReference type="Ensembl" id="ENSFHEP00000006267.1"/>
    </source>
</evidence>
<dbReference type="InterPro" id="IPR001537">
    <property type="entry name" value="SpoU_MeTrfase"/>
</dbReference>
<evidence type="ECO:0000259" key="4">
    <source>
        <dbReference type="Pfam" id="PF00588"/>
    </source>
</evidence>
<dbReference type="Proteomes" id="UP000265000">
    <property type="component" value="Unplaced"/>
</dbReference>
<dbReference type="InterPro" id="IPR029026">
    <property type="entry name" value="tRNA_m1G_MTases_N"/>
</dbReference>
<dbReference type="GO" id="GO:0016423">
    <property type="term" value="F:tRNA (guanine) methyltransferase activity"/>
    <property type="evidence" value="ECO:0007669"/>
    <property type="project" value="InterPro"/>
</dbReference>
<dbReference type="Pfam" id="PF00588">
    <property type="entry name" value="SpoU_methylase"/>
    <property type="match status" value="1"/>
</dbReference>
<evidence type="ECO:0000313" key="7">
    <source>
        <dbReference type="Proteomes" id="UP000265000"/>
    </source>
</evidence>
<evidence type="ECO:0000256" key="2">
    <source>
        <dbReference type="ARBA" id="ARBA00022679"/>
    </source>
</evidence>
<dbReference type="GO" id="GO:0003723">
    <property type="term" value="F:RNA binding"/>
    <property type="evidence" value="ECO:0007669"/>
    <property type="project" value="InterPro"/>
</dbReference>
<organism evidence="6 7">
    <name type="scientific">Fundulus heteroclitus</name>
    <name type="common">Killifish</name>
    <name type="synonym">Mummichog</name>
    <dbReference type="NCBI Taxonomy" id="8078"/>
    <lineage>
        <taxon>Eukaryota</taxon>
        <taxon>Metazoa</taxon>
        <taxon>Chordata</taxon>
        <taxon>Craniata</taxon>
        <taxon>Vertebrata</taxon>
        <taxon>Euteleostomi</taxon>
        <taxon>Actinopterygii</taxon>
        <taxon>Neopterygii</taxon>
        <taxon>Teleostei</taxon>
        <taxon>Neoteleostei</taxon>
        <taxon>Acanthomorphata</taxon>
        <taxon>Ovalentaria</taxon>
        <taxon>Atherinomorphae</taxon>
        <taxon>Cyprinodontiformes</taxon>
        <taxon>Fundulidae</taxon>
        <taxon>Fundulus</taxon>
    </lineage>
</organism>
<dbReference type="Pfam" id="PF25050">
    <property type="entry name" value="TARBP1"/>
    <property type="match status" value="1"/>
</dbReference>
<accession>A0A3Q2P2Q8</accession>
<dbReference type="Gene3D" id="3.40.1280.10">
    <property type="match status" value="1"/>
</dbReference>
<evidence type="ECO:0000256" key="1">
    <source>
        <dbReference type="ARBA" id="ARBA00022603"/>
    </source>
</evidence>
<dbReference type="InterPro" id="IPR029028">
    <property type="entry name" value="Alpha/beta_knot_MTases"/>
</dbReference>
<dbReference type="GeneTree" id="ENSGT00390000003939"/>
<keyword evidence="7" id="KW-1185">Reference proteome</keyword>
<protein>
    <submittedName>
        <fullName evidence="6">TAR (HIV-1) RNA binding protein 1</fullName>
    </submittedName>
</protein>
<evidence type="ECO:0000256" key="3">
    <source>
        <dbReference type="SAM" id="MobiDB-lite"/>
    </source>
</evidence>
<dbReference type="InterPro" id="IPR045330">
    <property type="entry name" value="TRM3/TARBP1"/>
</dbReference>
<dbReference type="InterPro" id="IPR016024">
    <property type="entry name" value="ARM-type_fold"/>
</dbReference>